<dbReference type="InterPro" id="IPR003439">
    <property type="entry name" value="ABC_transporter-like_ATP-bd"/>
</dbReference>
<dbReference type="SUPFAM" id="SSF52540">
    <property type="entry name" value="P-loop containing nucleoside triphosphate hydrolases"/>
    <property type="match status" value="1"/>
</dbReference>
<accession>A0A7C2P3U0</accession>
<feature type="domain" description="ABC transporter" evidence="4">
    <location>
        <begin position="10"/>
        <end position="247"/>
    </location>
</feature>
<dbReference type="PROSITE" id="PS50893">
    <property type="entry name" value="ABC_TRANSPORTER_2"/>
    <property type="match status" value="1"/>
</dbReference>
<sequence>MTKTTAPAVLELRRVHKTFGRQAVLRDVTFRVNAGETLVLIGESGCGKSVTTKLLAGLLTPDAGEVAWENQVVANLPRREFRRRRLQFGYLFQGAALFDSLDVYENIAFGLRENTRMREPGIRDIVHQRLREVGLTPETARKWPAELSGGMKKRVALARALAMSPAVMFYDEPTTGLDPVMSDVINELILQTRQRQPVTSVVVTHDMHTVRRVADRVIMLFPLSRLQPGESQIVFSGTAEEVFACADPRVRNFVNGDAGDRRQELAA</sequence>
<dbReference type="EMBL" id="DSOK01000287">
    <property type="protein sequence ID" value="HEN15793.1"/>
    <property type="molecule type" value="Genomic_DNA"/>
</dbReference>
<keyword evidence="2" id="KW-0547">Nucleotide-binding</keyword>
<evidence type="ECO:0000256" key="2">
    <source>
        <dbReference type="ARBA" id="ARBA00022741"/>
    </source>
</evidence>
<dbReference type="PANTHER" id="PTHR43023:SF6">
    <property type="entry name" value="INTERMEMBRANE PHOSPHOLIPID TRANSPORT SYSTEM ATP-BINDING PROTEIN MLAF"/>
    <property type="match status" value="1"/>
</dbReference>
<dbReference type="Gene3D" id="3.40.50.300">
    <property type="entry name" value="P-loop containing nucleotide triphosphate hydrolases"/>
    <property type="match status" value="1"/>
</dbReference>
<dbReference type="AlphaFoldDB" id="A0A7C2P3U0"/>
<gene>
    <name evidence="5" type="ORF">ENQ76_10045</name>
</gene>
<name>A0A7C2P3U0_9PLAN</name>
<evidence type="ECO:0000256" key="3">
    <source>
        <dbReference type="ARBA" id="ARBA00022840"/>
    </source>
</evidence>
<keyword evidence="3 5" id="KW-0067">ATP-binding</keyword>
<evidence type="ECO:0000256" key="1">
    <source>
        <dbReference type="ARBA" id="ARBA00022448"/>
    </source>
</evidence>
<keyword evidence="1" id="KW-0813">Transport</keyword>
<reference evidence="5" key="1">
    <citation type="journal article" date="2020" name="mSystems">
        <title>Genome- and Community-Level Interaction Insights into Carbon Utilization and Element Cycling Functions of Hydrothermarchaeota in Hydrothermal Sediment.</title>
        <authorList>
            <person name="Zhou Z."/>
            <person name="Liu Y."/>
            <person name="Xu W."/>
            <person name="Pan J."/>
            <person name="Luo Z.H."/>
            <person name="Li M."/>
        </authorList>
    </citation>
    <scope>NUCLEOTIDE SEQUENCE [LARGE SCALE GENOMIC DNA]</scope>
    <source>
        <strain evidence="5">SpSt-339</strain>
    </source>
</reference>
<dbReference type="InterPro" id="IPR003593">
    <property type="entry name" value="AAA+_ATPase"/>
</dbReference>
<dbReference type="PROSITE" id="PS00211">
    <property type="entry name" value="ABC_TRANSPORTER_1"/>
    <property type="match status" value="1"/>
</dbReference>
<dbReference type="PANTHER" id="PTHR43023">
    <property type="entry name" value="PROTEIN TRIGALACTOSYLDIACYLGLYCEROL 3, CHLOROPLASTIC"/>
    <property type="match status" value="1"/>
</dbReference>
<organism evidence="5">
    <name type="scientific">Schlesneria paludicola</name>
    <dbReference type="NCBI Taxonomy" id="360056"/>
    <lineage>
        <taxon>Bacteria</taxon>
        <taxon>Pseudomonadati</taxon>
        <taxon>Planctomycetota</taxon>
        <taxon>Planctomycetia</taxon>
        <taxon>Planctomycetales</taxon>
        <taxon>Planctomycetaceae</taxon>
        <taxon>Schlesneria</taxon>
    </lineage>
</organism>
<protein>
    <submittedName>
        <fullName evidence="5">ATP-binding cassette domain-containing protein</fullName>
    </submittedName>
</protein>
<evidence type="ECO:0000259" key="4">
    <source>
        <dbReference type="PROSITE" id="PS50893"/>
    </source>
</evidence>
<dbReference type="SMART" id="SM00382">
    <property type="entry name" value="AAA"/>
    <property type="match status" value="1"/>
</dbReference>
<dbReference type="InterPro" id="IPR017871">
    <property type="entry name" value="ABC_transporter-like_CS"/>
</dbReference>
<dbReference type="GO" id="GO:0005524">
    <property type="term" value="F:ATP binding"/>
    <property type="evidence" value="ECO:0007669"/>
    <property type="project" value="UniProtKB-KW"/>
</dbReference>
<proteinExistence type="predicted"/>
<comment type="caution">
    <text evidence="5">The sequence shown here is derived from an EMBL/GenBank/DDBJ whole genome shotgun (WGS) entry which is preliminary data.</text>
</comment>
<dbReference type="Pfam" id="PF00005">
    <property type="entry name" value="ABC_tran"/>
    <property type="match status" value="1"/>
</dbReference>
<dbReference type="InterPro" id="IPR027417">
    <property type="entry name" value="P-loop_NTPase"/>
</dbReference>
<dbReference type="GO" id="GO:0016887">
    <property type="term" value="F:ATP hydrolysis activity"/>
    <property type="evidence" value="ECO:0007669"/>
    <property type="project" value="InterPro"/>
</dbReference>
<evidence type="ECO:0000313" key="5">
    <source>
        <dbReference type="EMBL" id="HEN15793.1"/>
    </source>
</evidence>